<dbReference type="Proteomes" id="UP000284416">
    <property type="component" value="Unassembled WGS sequence"/>
</dbReference>
<reference evidence="1 2" key="1">
    <citation type="journal article" date="2017" name="Int. J. Syst. Evol. Microbiol.">
        <title>Bacillus notoginsengisoli sp. nov., a novel bacterium isolated from the rhizosphere of Panax notoginseng.</title>
        <authorList>
            <person name="Zhang M.Y."/>
            <person name="Cheng J."/>
            <person name="Cai Y."/>
            <person name="Zhang T.Y."/>
            <person name="Wu Y.Y."/>
            <person name="Manikprabhu D."/>
            <person name="Li W.J."/>
            <person name="Zhang Y.X."/>
        </authorList>
    </citation>
    <scope>NUCLEOTIDE SEQUENCE [LARGE SCALE GENOMIC DNA]</scope>
    <source>
        <strain evidence="1 2">JCM 30743</strain>
    </source>
</reference>
<keyword evidence="2" id="KW-1185">Reference proteome</keyword>
<gene>
    <name evidence="1" type="ORF">D1B31_22080</name>
</gene>
<dbReference type="AlphaFoldDB" id="A0A417YFM0"/>
<proteinExistence type="predicted"/>
<accession>A0A417YFM0</accession>
<dbReference type="EMBL" id="QWEG01000022">
    <property type="protein sequence ID" value="RHW31497.1"/>
    <property type="molecule type" value="Genomic_DNA"/>
</dbReference>
<dbReference type="RefSeq" id="WP_118924564.1">
    <property type="nucleotide sequence ID" value="NZ_QWEG01000022.1"/>
</dbReference>
<name>A0A417YFM0_9BACI</name>
<dbReference type="OrthoDB" id="2885394at2"/>
<organism evidence="1 2">
    <name type="scientific">Neobacillus notoginsengisoli</name>
    <dbReference type="NCBI Taxonomy" id="1578198"/>
    <lineage>
        <taxon>Bacteria</taxon>
        <taxon>Bacillati</taxon>
        <taxon>Bacillota</taxon>
        <taxon>Bacilli</taxon>
        <taxon>Bacillales</taxon>
        <taxon>Bacillaceae</taxon>
        <taxon>Neobacillus</taxon>
    </lineage>
</organism>
<sequence length="86" mass="10241">MKYKYFVLNVTFRDDETEEYYLKGKSMEYMEERIRCYSEGGISTSRWTIATKNAVSCFLREVDPAAVEFPELSKRDFVSINEHRSF</sequence>
<evidence type="ECO:0000313" key="1">
    <source>
        <dbReference type="EMBL" id="RHW31497.1"/>
    </source>
</evidence>
<protein>
    <submittedName>
        <fullName evidence="1">Uncharacterized protein</fullName>
    </submittedName>
</protein>
<evidence type="ECO:0000313" key="2">
    <source>
        <dbReference type="Proteomes" id="UP000284416"/>
    </source>
</evidence>
<comment type="caution">
    <text evidence="1">The sequence shown here is derived from an EMBL/GenBank/DDBJ whole genome shotgun (WGS) entry which is preliminary data.</text>
</comment>